<reference evidence="2" key="1">
    <citation type="submission" date="2020-10" db="EMBL/GenBank/DDBJ databases">
        <authorList>
            <person name="Gilroy R."/>
        </authorList>
    </citation>
    <scope>NUCLEOTIDE SEQUENCE</scope>
    <source>
        <strain evidence="2">CHK165-10780</strain>
    </source>
</reference>
<keyword evidence="1" id="KW-1133">Transmembrane helix</keyword>
<evidence type="ECO:0000313" key="3">
    <source>
        <dbReference type="Proteomes" id="UP000886725"/>
    </source>
</evidence>
<reference evidence="2" key="2">
    <citation type="journal article" date="2021" name="PeerJ">
        <title>Extensive microbial diversity within the chicken gut microbiome revealed by metagenomics and culture.</title>
        <authorList>
            <person name="Gilroy R."/>
            <person name="Ravi A."/>
            <person name="Getino M."/>
            <person name="Pursley I."/>
            <person name="Horton D.L."/>
            <person name="Alikhan N.F."/>
            <person name="Baker D."/>
            <person name="Gharbi K."/>
            <person name="Hall N."/>
            <person name="Watson M."/>
            <person name="Adriaenssens E.M."/>
            <person name="Foster-Nyarko E."/>
            <person name="Jarju S."/>
            <person name="Secka A."/>
            <person name="Antonio M."/>
            <person name="Oren A."/>
            <person name="Chaudhuri R.R."/>
            <person name="La Ragione R."/>
            <person name="Hildebrand F."/>
            <person name="Pallen M.J."/>
        </authorList>
    </citation>
    <scope>NUCLEOTIDE SEQUENCE</scope>
    <source>
        <strain evidence="2">CHK165-10780</strain>
    </source>
</reference>
<organism evidence="2 3">
    <name type="scientific">Candidatus Faecenecus gallistercoris</name>
    <dbReference type="NCBI Taxonomy" id="2840793"/>
    <lineage>
        <taxon>Bacteria</taxon>
        <taxon>Bacillati</taxon>
        <taxon>Bacillota</taxon>
        <taxon>Bacillota incertae sedis</taxon>
        <taxon>Candidatus Faecenecus</taxon>
    </lineage>
</organism>
<proteinExistence type="predicted"/>
<dbReference type="EMBL" id="DVFU01000095">
    <property type="protein sequence ID" value="HIQ65063.1"/>
    <property type="molecule type" value="Genomic_DNA"/>
</dbReference>
<feature type="transmembrane region" description="Helical" evidence="1">
    <location>
        <begin position="20"/>
        <end position="38"/>
    </location>
</feature>
<keyword evidence="1" id="KW-0472">Membrane</keyword>
<gene>
    <name evidence="2" type="ORF">IAC85_04915</name>
</gene>
<protein>
    <submittedName>
        <fullName evidence="2">Uncharacterized protein</fullName>
    </submittedName>
</protein>
<sequence length="158" mass="18540">MDIIDIICDIFLFEFNGKPVWMLIIYVLVMLFPLVIFLRKFKTVSKRITKLRTIIAIPSLLFFLCNCAIAVLFCIGELDPSFEWYSICEAAPFVFFAITFLMYRISLVREHAMEMDIISENSFDLMDTRARNAEKMGKLLDLSKEEEKEEKKDELELL</sequence>
<feature type="transmembrane region" description="Helical" evidence="1">
    <location>
        <begin position="59"/>
        <end position="78"/>
    </location>
</feature>
<accession>A0A9D0Z018</accession>
<evidence type="ECO:0000256" key="1">
    <source>
        <dbReference type="SAM" id="Phobius"/>
    </source>
</evidence>
<evidence type="ECO:0000313" key="2">
    <source>
        <dbReference type="EMBL" id="HIQ65063.1"/>
    </source>
</evidence>
<comment type="caution">
    <text evidence="2">The sequence shown here is derived from an EMBL/GenBank/DDBJ whole genome shotgun (WGS) entry which is preliminary data.</text>
</comment>
<dbReference type="AlphaFoldDB" id="A0A9D0Z018"/>
<name>A0A9D0Z018_9FIRM</name>
<keyword evidence="1" id="KW-0812">Transmembrane</keyword>
<feature type="transmembrane region" description="Helical" evidence="1">
    <location>
        <begin position="84"/>
        <end position="103"/>
    </location>
</feature>
<dbReference type="Proteomes" id="UP000886725">
    <property type="component" value="Unassembled WGS sequence"/>
</dbReference>